<dbReference type="SUPFAM" id="SSF53335">
    <property type="entry name" value="S-adenosyl-L-methionine-dependent methyltransferases"/>
    <property type="match status" value="1"/>
</dbReference>
<dbReference type="GO" id="GO:0008168">
    <property type="term" value="F:methyltransferase activity"/>
    <property type="evidence" value="ECO:0007669"/>
    <property type="project" value="UniProtKB-KW"/>
</dbReference>
<accession>A0ABT9RSR8</accession>
<organism evidence="2 3">
    <name type="scientific">Pseudarthrobacter enclensis</name>
    <dbReference type="NCBI Taxonomy" id="993070"/>
    <lineage>
        <taxon>Bacteria</taxon>
        <taxon>Bacillati</taxon>
        <taxon>Actinomycetota</taxon>
        <taxon>Actinomycetes</taxon>
        <taxon>Micrococcales</taxon>
        <taxon>Micrococcaceae</taxon>
        <taxon>Pseudarthrobacter</taxon>
    </lineage>
</organism>
<dbReference type="InterPro" id="IPR029063">
    <property type="entry name" value="SAM-dependent_MTases_sf"/>
</dbReference>
<dbReference type="Gene3D" id="3.40.50.150">
    <property type="entry name" value="Vaccinia Virus protein VP39"/>
    <property type="match status" value="1"/>
</dbReference>
<evidence type="ECO:0000259" key="1">
    <source>
        <dbReference type="Pfam" id="PF06634"/>
    </source>
</evidence>
<keyword evidence="2" id="KW-0489">Methyltransferase</keyword>
<proteinExistence type="predicted"/>
<keyword evidence="2" id="KW-0808">Transferase</keyword>
<dbReference type="Proteomes" id="UP001226577">
    <property type="component" value="Unassembled WGS sequence"/>
</dbReference>
<dbReference type="InterPro" id="IPR009537">
    <property type="entry name" value="DUF1156"/>
</dbReference>
<dbReference type="RefSeq" id="WP_307306994.1">
    <property type="nucleotide sequence ID" value="NZ_JAUSRE010000008.1"/>
</dbReference>
<feature type="domain" description="DUF1156" evidence="1">
    <location>
        <begin position="13"/>
        <end position="81"/>
    </location>
</feature>
<comment type="caution">
    <text evidence="2">The sequence shown here is derived from an EMBL/GenBank/DDBJ whole genome shotgun (WGS) entry which is preliminary data.</text>
</comment>
<protein>
    <submittedName>
        <fullName evidence="2">DNA methylase</fullName>
    </submittedName>
</protein>
<reference evidence="2 3" key="1">
    <citation type="submission" date="2023-07" db="EMBL/GenBank/DDBJ databases">
        <title>Sorghum-associated microbial communities from plants grown in Nebraska, USA.</title>
        <authorList>
            <person name="Schachtman D."/>
        </authorList>
    </citation>
    <scope>NUCLEOTIDE SEQUENCE [LARGE SCALE GENOMIC DNA]</scope>
    <source>
        <strain evidence="2 3">CC222</strain>
    </source>
</reference>
<name>A0ABT9RSR8_9MICC</name>
<evidence type="ECO:0000313" key="2">
    <source>
        <dbReference type="EMBL" id="MDP9888289.1"/>
    </source>
</evidence>
<evidence type="ECO:0000313" key="3">
    <source>
        <dbReference type="Proteomes" id="UP001226577"/>
    </source>
</evidence>
<dbReference type="EMBL" id="JAUSRE010000008">
    <property type="protein sequence ID" value="MDP9888289.1"/>
    <property type="molecule type" value="Genomic_DNA"/>
</dbReference>
<dbReference type="GO" id="GO:0032259">
    <property type="term" value="P:methylation"/>
    <property type="evidence" value="ECO:0007669"/>
    <property type="project" value="UniProtKB-KW"/>
</dbReference>
<keyword evidence="3" id="KW-1185">Reference proteome</keyword>
<dbReference type="Pfam" id="PF06634">
    <property type="entry name" value="DUF1156"/>
    <property type="match status" value="1"/>
</dbReference>
<sequence>MYAEKRKLIEVSMPLEVINRESAREKSIRHGHPSTLHLWWARRPLAAARAVLFAQLVDDPSSHPDRFPTEEAQAAERARLHGMIEQLVLWKNSNNQTLLKAAHAEIAKSAGPNGPPAILDPFAGGGSIPLEAQRLGLEAHASDLNPVAVLINKALIEIPPKFADAAPVFPGLSEGQTTAWSGPEGLAADVRAYGEWMRDTAQRRIGHLYPQVEIGGGQTATVIAWLWARTVTCPNPACGIAMPLVRSWWLGKKKGKEAYIVPTVEACKVTYTIGTDPAKAPTGGADGTMSGRNGATCVSCATAVSPTYIKEQGIAGALGASLIAVVAEGQRRREYLAPGQHEALAMVPKPNDIPDQELGFDPRNLWTPSYGLTRFSDLFTNRQLVALTTFSDVLAEAREQVLADALAAGLPEGDRLEAGGTGAAAYADAVSTYLAFAISRLTNKLSSLCTWDSSPKMEAVRGLFARQAIPMAWDFAEANPFASSSGSIREDISWVAKALARVPGHGAAIATQEDASTREYESVVVSTDPPYYDNIGYSDLSDYFYVWLRRSLRTVHVRLMGTMLVPKVEELVANPYRHDGKGGAEKFFEDGFESVFRRMRENATTDYPITVYYAFKQSETTKSGDSSTGWATILEGIVRAGWTVTATWPVRSELGNRMIGSGTNALASSIVLACRPRSESASSIDRGGFLSVLRSELPSKLRELQQAAVAPVDLAQSTIGPGMAVFTRYSKVTEADGSAMRVRTALELINQVLAEVLTELEGDFDSDSRWAITWFRQHGFDEGTFGEAETLATALNTSLPGLERGGILTSRGGKVQLFAPAKLPDNYDPRRDQRLSVWEASLHTARVLDAKGIDAAGQLIANLREAPGSRIDLDAVKELAYLLYSIAERKNWSAIGQIFNNLASAWPDILRASESGASTTVQTGFDLESLNDDF</sequence>
<gene>
    <name evidence="2" type="ORF">J2X98_001877</name>
</gene>